<protein>
    <submittedName>
        <fullName evidence="1">Uncharacterized protein</fullName>
    </submittedName>
</protein>
<gene>
    <name evidence="1" type="ORF">Q764_07245</name>
</gene>
<dbReference type="Proteomes" id="UP000030121">
    <property type="component" value="Unassembled WGS sequence"/>
</dbReference>
<comment type="caution">
    <text evidence="1">The sequence shown here is derived from an EMBL/GenBank/DDBJ whole genome shotgun (WGS) entry which is preliminary data.</text>
</comment>
<dbReference type="AlphaFoldDB" id="A0A0A2MDM4"/>
<organism evidence="1 2">
    <name type="scientific">Flavobacterium suncheonense GH29-5 = DSM 17707</name>
    <dbReference type="NCBI Taxonomy" id="1121899"/>
    <lineage>
        <taxon>Bacteria</taxon>
        <taxon>Pseudomonadati</taxon>
        <taxon>Bacteroidota</taxon>
        <taxon>Flavobacteriia</taxon>
        <taxon>Flavobacteriales</taxon>
        <taxon>Flavobacteriaceae</taxon>
        <taxon>Flavobacterium</taxon>
    </lineage>
</organism>
<dbReference type="RefSeq" id="WP_026979356.1">
    <property type="nucleotide sequence ID" value="NZ_AUCZ01000003.1"/>
</dbReference>
<name>A0A0A2MDM4_9FLAO</name>
<accession>A0A0A2MDM4</accession>
<dbReference type="EMBL" id="JRLW01000008">
    <property type="protein sequence ID" value="KGO89558.1"/>
    <property type="molecule type" value="Genomic_DNA"/>
</dbReference>
<keyword evidence="2" id="KW-1185">Reference proteome</keyword>
<evidence type="ECO:0000313" key="1">
    <source>
        <dbReference type="EMBL" id="KGO89558.1"/>
    </source>
</evidence>
<reference evidence="1 2" key="1">
    <citation type="submission" date="2013-09" db="EMBL/GenBank/DDBJ databases">
        <authorList>
            <person name="Zeng Z."/>
            <person name="Chen C."/>
        </authorList>
    </citation>
    <scope>NUCLEOTIDE SEQUENCE [LARGE SCALE GENOMIC DNA]</scope>
    <source>
        <strain evidence="1 2">GH29-5</strain>
    </source>
</reference>
<sequence>MIKETQLLENECKKVESSYMSKRKQQKSLENMAFNTKLMSEFAEKDSQKLVKKANEILSKNNDDPKLKIELEKILKKYFQQIPAKIFKGN</sequence>
<evidence type="ECO:0000313" key="2">
    <source>
        <dbReference type="Proteomes" id="UP000030121"/>
    </source>
</evidence>
<proteinExistence type="predicted"/>